<dbReference type="STRING" id="1249481.D641_0103055"/>
<dbReference type="AlphaFoldDB" id="A0A022L4P1"/>
<feature type="compositionally biased region" description="Low complexity" evidence="1">
    <location>
        <begin position="46"/>
        <end position="57"/>
    </location>
</feature>
<feature type="region of interest" description="Disordered" evidence="1">
    <location>
        <begin position="1"/>
        <end position="58"/>
    </location>
</feature>
<feature type="compositionally biased region" description="Pro residues" evidence="1">
    <location>
        <begin position="1"/>
        <end position="15"/>
    </location>
</feature>
<keyword evidence="4" id="KW-1185">Reference proteome</keyword>
<dbReference type="RefSeq" id="WP_017822326.1">
    <property type="nucleotide sequence ID" value="NZ_AORC01000003.1"/>
</dbReference>
<accession>A0A022L4P1</accession>
<gene>
    <name evidence="3" type="ORF">D641_0103055</name>
</gene>
<feature type="transmembrane region" description="Helical" evidence="2">
    <location>
        <begin position="177"/>
        <end position="210"/>
    </location>
</feature>
<feature type="transmembrane region" description="Helical" evidence="2">
    <location>
        <begin position="128"/>
        <end position="148"/>
    </location>
</feature>
<evidence type="ECO:0000256" key="2">
    <source>
        <dbReference type="SAM" id="Phobius"/>
    </source>
</evidence>
<dbReference type="EMBL" id="AORC01000003">
    <property type="protein sequence ID" value="EYT50797.1"/>
    <property type="molecule type" value="Genomic_DNA"/>
</dbReference>
<keyword evidence="2" id="KW-1133">Transmembrane helix</keyword>
<dbReference type="HOGENOM" id="CLU_968644_0_0_11"/>
<dbReference type="Proteomes" id="UP000019754">
    <property type="component" value="Unassembled WGS sequence"/>
</dbReference>
<sequence length="287" mass="29996">MTTFPPPSSPSPAPGTGPTYGQPSPAPQWAESQSSQSPLPGPQDPAPQAAAPHAPAPGTDLSSDLGAALKFSGNALLRNPVAYLVSGLIYFVVLMLIIVAAVVVPMMVMFGMLTSTPASQESPGAEILLIYGLMLLFMLPLIPLMLLWQTGAARSAEVVLQGGRPTIGQTMVGPMRIFLTALLVGAIALIGSLLLYIPGLIASVLLFYAIPAAVKGASPVEALKQSVALVRTNLGSTIVAWLVMLVISNVAGMFVLPVIVVIPFYVLFQMGMFERLNGRELPEPAQA</sequence>
<organism evidence="3 4">
    <name type="scientific">Brachybacterium muris UCD-AY4</name>
    <dbReference type="NCBI Taxonomy" id="1249481"/>
    <lineage>
        <taxon>Bacteria</taxon>
        <taxon>Bacillati</taxon>
        <taxon>Actinomycetota</taxon>
        <taxon>Actinomycetes</taxon>
        <taxon>Micrococcales</taxon>
        <taxon>Dermabacteraceae</taxon>
        <taxon>Brachybacterium</taxon>
    </lineage>
</organism>
<evidence type="ECO:0000313" key="4">
    <source>
        <dbReference type="Proteomes" id="UP000019754"/>
    </source>
</evidence>
<evidence type="ECO:0000313" key="3">
    <source>
        <dbReference type="EMBL" id="EYT50797.1"/>
    </source>
</evidence>
<reference evidence="3 4" key="1">
    <citation type="journal article" date="2013" name="Genome Announc.">
        <title>Draft genome sequence of an Actinobacterium, Brachybacterium muris strain UCD-AY4.</title>
        <authorList>
            <person name="Lo J.R."/>
            <person name="Lang J.M."/>
            <person name="Darling A.E."/>
            <person name="Eisen J.A."/>
            <person name="Coil D.A."/>
        </authorList>
    </citation>
    <scope>NUCLEOTIDE SEQUENCE [LARGE SCALE GENOMIC DNA]</scope>
    <source>
        <strain evidence="3 4">UCD-AY4</strain>
    </source>
</reference>
<evidence type="ECO:0000256" key="1">
    <source>
        <dbReference type="SAM" id="MobiDB-lite"/>
    </source>
</evidence>
<evidence type="ECO:0008006" key="5">
    <source>
        <dbReference type="Google" id="ProtNLM"/>
    </source>
</evidence>
<proteinExistence type="predicted"/>
<name>A0A022L4P1_9MICO</name>
<protein>
    <recommendedName>
        <fullName evidence="5">Glycerophosphoryl diester phosphodiesterase membrane domain-containing protein</fullName>
    </recommendedName>
</protein>
<feature type="transmembrane region" description="Helical" evidence="2">
    <location>
        <begin position="238"/>
        <end position="268"/>
    </location>
</feature>
<comment type="caution">
    <text evidence="3">The sequence shown here is derived from an EMBL/GenBank/DDBJ whole genome shotgun (WGS) entry which is preliminary data.</text>
</comment>
<keyword evidence="2" id="KW-0812">Transmembrane</keyword>
<keyword evidence="2" id="KW-0472">Membrane</keyword>
<feature type="transmembrane region" description="Helical" evidence="2">
    <location>
        <begin position="81"/>
        <end position="108"/>
    </location>
</feature>